<dbReference type="InterPro" id="IPR029058">
    <property type="entry name" value="AB_hydrolase_fold"/>
</dbReference>
<dbReference type="GO" id="GO:0016787">
    <property type="term" value="F:hydrolase activity"/>
    <property type="evidence" value="ECO:0007669"/>
    <property type="project" value="UniProtKB-KW"/>
</dbReference>
<dbReference type="PRINTS" id="PR00412">
    <property type="entry name" value="EPOXHYDRLASE"/>
</dbReference>
<proteinExistence type="predicted"/>
<evidence type="ECO:0000256" key="1">
    <source>
        <dbReference type="ARBA" id="ARBA00022801"/>
    </source>
</evidence>
<dbReference type="Gene3D" id="3.40.50.1820">
    <property type="entry name" value="alpha/beta hydrolase"/>
    <property type="match status" value="1"/>
</dbReference>
<keyword evidence="1 3" id="KW-0378">Hydrolase</keyword>
<dbReference type="InterPro" id="IPR000639">
    <property type="entry name" value="Epox_hydrolase-like"/>
</dbReference>
<dbReference type="Pfam" id="PF00561">
    <property type="entry name" value="Abhydrolase_1"/>
    <property type="match status" value="1"/>
</dbReference>
<dbReference type="EMBL" id="BAAANY010000032">
    <property type="protein sequence ID" value="GAA1707851.1"/>
    <property type="molecule type" value="Genomic_DNA"/>
</dbReference>
<comment type="caution">
    <text evidence="3">The sequence shown here is derived from an EMBL/GenBank/DDBJ whole genome shotgun (WGS) entry which is preliminary data.</text>
</comment>
<evidence type="ECO:0000313" key="3">
    <source>
        <dbReference type="EMBL" id="GAA1707851.1"/>
    </source>
</evidence>
<dbReference type="SUPFAM" id="SSF53474">
    <property type="entry name" value="alpha/beta-Hydrolases"/>
    <property type="match status" value="1"/>
</dbReference>
<organism evidence="3 4">
    <name type="scientific">Fodinicola feengrottensis</name>
    <dbReference type="NCBI Taxonomy" id="435914"/>
    <lineage>
        <taxon>Bacteria</taxon>
        <taxon>Bacillati</taxon>
        <taxon>Actinomycetota</taxon>
        <taxon>Actinomycetes</taxon>
        <taxon>Mycobacteriales</taxon>
        <taxon>Fodinicola</taxon>
    </lineage>
</organism>
<protein>
    <submittedName>
        <fullName evidence="3">Alpha/beta hydrolase</fullName>
    </submittedName>
</protein>
<reference evidence="3 4" key="1">
    <citation type="journal article" date="2019" name="Int. J. Syst. Evol. Microbiol.">
        <title>The Global Catalogue of Microorganisms (GCM) 10K type strain sequencing project: providing services to taxonomists for standard genome sequencing and annotation.</title>
        <authorList>
            <consortium name="The Broad Institute Genomics Platform"/>
            <consortium name="The Broad Institute Genome Sequencing Center for Infectious Disease"/>
            <person name="Wu L."/>
            <person name="Ma J."/>
        </authorList>
    </citation>
    <scope>NUCLEOTIDE SEQUENCE [LARGE SCALE GENOMIC DNA]</scope>
    <source>
        <strain evidence="3 4">JCM 14718</strain>
    </source>
</reference>
<evidence type="ECO:0000313" key="4">
    <source>
        <dbReference type="Proteomes" id="UP001500618"/>
    </source>
</evidence>
<accession>A0ABN2IMX4</accession>
<dbReference type="PANTHER" id="PTHR43329">
    <property type="entry name" value="EPOXIDE HYDROLASE"/>
    <property type="match status" value="1"/>
</dbReference>
<evidence type="ECO:0000259" key="2">
    <source>
        <dbReference type="Pfam" id="PF00561"/>
    </source>
</evidence>
<sequence length="293" mass="31977">MLLLHGFPESWYSWRHQLVALAEAGFHAVAPNQRGYPGTGGPAAVEDYTILHLVGDAVALIEALGESTATVVGHDWGAPVAWHTALLRPDVVRGVAALSVPYSKRSPTPTLTGLRSRFGDNFYQLYFQQPGVAEAGFEADLDRAFRRSLVGLSGDSPHIRPLVVPEGGGFADIWPAPEKLPSWLTEQDIGAYVREYAGTSLTGPLNWYRNIDRNWALTAAWETAKITPPALMLAGDRDPVISWFDPVRLEASMRSVISDLRGFRLLPGAGHWVQQERPEEINAALVDFAGATS</sequence>
<dbReference type="Proteomes" id="UP001500618">
    <property type="component" value="Unassembled WGS sequence"/>
</dbReference>
<keyword evidence="4" id="KW-1185">Reference proteome</keyword>
<feature type="domain" description="AB hydrolase-1" evidence="2">
    <location>
        <begin position="1"/>
        <end position="277"/>
    </location>
</feature>
<gene>
    <name evidence="3" type="ORF">GCM10009765_66740</name>
</gene>
<dbReference type="InterPro" id="IPR000073">
    <property type="entry name" value="AB_hydrolase_1"/>
</dbReference>
<name>A0ABN2IMX4_9ACTN</name>